<feature type="region of interest" description="Disordered" evidence="1">
    <location>
        <begin position="44"/>
        <end position="91"/>
    </location>
</feature>
<gene>
    <name evidence="2" type="ORF">GALMADRAFT_252996</name>
</gene>
<dbReference type="GO" id="GO:0030170">
    <property type="term" value="F:pyridoxal phosphate binding"/>
    <property type="evidence" value="ECO:0007669"/>
    <property type="project" value="InterPro"/>
</dbReference>
<reference evidence="3" key="1">
    <citation type="journal article" date="2014" name="Proc. Natl. Acad. Sci. U.S.A.">
        <title>Extensive sampling of basidiomycete genomes demonstrates inadequacy of the white-rot/brown-rot paradigm for wood decay fungi.</title>
        <authorList>
            <person name="Riley R."/>
            <person name="Salamov A.A."/>
            <person name="Brown D.W."/>
            <person name="Nagy L.G."/>
            <person name="Floudas D."/>
            <person name="Held B.W."/>
            <person name="Levasseur A."/>
            <person name="Lombard V."/>
            <person name="Morin E."/>
            <person name="Otillar R."/>
            <person name="Lindquist E.A."/>
            <person name="Sun H."/>
            <person name="LaButti K.M."/>
            <person name="Schmutz J."/>
            <person name="Jabbour D."/>
            <person name="Luo H."/>
            <person name="Baker S.E."/>
            <person name="Pisabarro A.G."/>
            <person name="Walton J.D."/>
            <person name="Blanchette R.A."/>
            <person name="Henrissat B."/>
            <person name="Martin F."/>
            <person name="Cullen D."/>
            <person name="Hibbett D.S."/>
            <person name="Grigoriev I.V."/>
        </authorList>
    </citation>
    <scope>NUCLEOTIDE SEQUENCE [LARGE SCALE GENOMIC DNA]</scope>
    <source>
        <strain evidence="3">CBS 339.88</strain>
    </source>
</reference>
<dbReference type="Pfam" id="PF00202">
    <property type="entry name" value="Aminotran_3"/>
    <property type="match status" value="1"/>
</dbReference>
<dbReference type="AlphaFoldDB" id="A0A067SMM2"/>
<organism evidence="2 3">
    <name type="scientific">Galerina marginata (strain CBS 339.88)</name>
    <dbReference type="NCBI Taxonomy" id="685588"/>
    <lineage>
        <taxon>Eukaryota</taxon>
        <taxon>Fungi</taxon>
        <taxon>Dikarya</taxon>
        <taxon>Basidiomycota</taxon>
        <taxon>Agaricomycotina</taxon>
        <taxon>Agaricomycetes</taxon>
        <taxon>Agaricomycetidae</taxon>
        <taxon>Agaricales</taxon>
        <taxon>Agaricineae</taxon>
        <taxon>Strophariaceae</taxon>
        <taxon>Galerina</taxon>
    </lineage>
</organism>
<feature type="compositionally biased region" description="Pro residues" evidence="1">
    <location>
        <begin position="67"/>
        <end position="85"/>
    </location>
</feature>
<dbReference type="InterPro" id="IPR005814">
    <property type="entry name" value="Aminotrans_3"/>
</dbReference>
<sequence length="91" mass="9554">EAVEASIKMARLFAKRQNIICMQGAFHGRTFGAMAVTKSKTFYSAGSHPLAPPRSRAYSQSPSPTGTNPPSPHPHPPPPSPPSPSPSSTSS</sequence>
<dbReference type="EMBL" id="KL142389">
    <property type="protein sequence ID" value="KDR72166.1"/>
    <property type="molecule type" value="Genomic_DNA"/>
</dbReference>
<protein>
    <recommendedName>
        <fullName evidence="4">Acetylornithine transaminase</fullName>
    </recommendedName>
</protein>
<name>A0A067SMM2_GALM3</name>
<evidence type="ECO:0000313" key="3">
    <source>
        <dbReference type="Proteomes" id="UP000027222"/>
    </source>
</evidence>
<evidence type="ECO:0008006" key="4">
    <source>
        <dbReference type="Google" id="ProtNLM"/>
    </source>
</evidence>
<proteinExistence type="predicted"/>
<keyword evidence="3" id="KW-1185">Reference proteome</keyword>
<dbReference type="GO" id="GO:0008483">
    <property type="term" value="F:transaminase activity"/>
    <property type="evidence" value="ECO:0007669"/>
    <property type="project" value="InterPro"/>
</dbReference>
<dbReference type="OrthoDB" id="5419315at2759"/>
<dbReference type="Gene3D" id="3.40.640.10">
    <property type="entry name" value="Type I PLP-dependent aspartate aminotransferase-like (Major domain)"/>
    <property type="match status" value="1"/>
</dbReference>
<dbReference type="InterPro" id="IPR015424">
    <property type="entry name" value="PyrdxlP-dep_Trfase"/>
</dbReference>
<dbReference type="InterPro" id="IPR015421">
    <property type="entry name" value="PyrdxlP-dep_Trfase_major"/>
</dbReference>
<accession>A0A067SMM2</accession>
<evidence type="ECO:0000256" key="1">
    <source>
        <dbReference type="SAM" id="MobiDB-lite"/>
    </source>
</evidence>
<dbReference type="STRING" id="685588.A0A067SMM2"/>
<dbReference type="HOGENOM" id="CLU_2432838_0_0_1"/>
<dbReference type="SUPFAM" id="SSF53383">
    <property type="entry name" value="PLP-dependent transferases"/>
    <property type="match status" value="1"/>
</dbReference>
<feature type="non-terminal residue" evidence="2">
    <location>
        <position position="1"/>
    </location>
</feature>
<dbReference type="Proteomes" id="UP000027222">
    <property type="component" value="Unassembled WGS sequence"/>
</dbReference>
<evidence type="ECO:0000313" key="2">
    <source>
        <dbReference type="EMBL" id="KDR72166.1"/>
    </source>
</evidence>